<evidence type="ECO:0000256" key="17">
    <source>
        <dbReference type="SAM" id="MobiDB-lite"/>
    </source>
</evidence>
<dbReference type="eggNOG" id="KOG4718">
    <property type="taxonomic scope" value="Eukaryota"/>
</dbReference>
<dbReference type="PANTHER" id="PTHR20973">
    <property type="entry name" value="NON-SMC ELEMENT 1-RELATED"/>
    <property type="match status" value="1"/>
</dbReference>
<evidence type="ECO:0000256" key="4">
    <source>
        <dbReference type="ARBA" id="ARBA00012483"/>
    </source>
</evidence>
<evidence type="ECO:0000256" key="10">
    <source>
        <dbReference type="ARBA" id="ARBA00022786"/>
    </source>
</evidence>
<dbReference type="OrthoDB" id="185455at2759"/>
<dbReference type="InterPro" id="IPR014857">
    <property type="entry name" value="Nse1_RING_C4HC3-type"/>
</dbReference>
<organism evidence="19 20">
    <name type="scientific">Cyphellophora europaea (strain CBS 101466)</name>
    <name type="common">Phialophora europaea</name>
    <dbReference type="NCBI Taxonomy" id="1220924"/>
    <lineage>
        <taxon>Eukaryota</taxon>
        <taxon>Fungi</taxon>
        <taxon>Dikarya</taxon>
        <taxon>Ascomycota</taxon>
        <taxon>Pezizomycotina</taxon>
        <taxon>Eurotiomycetes</taxon>
        <taxon>Chaetothyriomycetidae</taxon>
        <taxon>Chaetothyriales</taxon>
        <taxon>Cyphellophoraceae</taxon>
        <taxon>Cyphellophora</taxon>
    </lineage>
</organism>
<accession>W2SDK6</accession>
<dbReference type="RefSeq" id="XP_008711489.1">
    <property type="nucleotide sequence ID" value="XM_008713267.1"/>
</dbReference>
<dbReference type="InterPro" id="IPR036388">
    <property type="entry name" value="WH-like_DNA-bd_sf"/>
</dbReference>
<proteinExistence type="inferred from homology"/>
<feature type="compositionally biased region" description="Acidic residues" evidence="17">
    <location>
        <begin position="310"/>
        <end position="319"/>
    </location>
</feature>
<dbReference type="InterPro" id="IPR001841">
    <property type="entry name" value="Znf_RING"/>
</dbReference>
<dbReference type="GO" id="GO:0005634">
    <property type="term" value="C:nucleus"/>
    <property type="evidence" value="ECO:0007669"/>
    <property type="project" value="UniProtKB-SubCell"/>
</dbReference>
<feature type="domain" description="RING-type" evidence="18">
    <location>
        <begin position="226"/>
        <end position="269"/>
    </location>
</feature>
<evidence type="ECO:0000259" key="18">
    <source>
        <dbReference type="PROSITE" id="PS50089"/>
    </source>
</evidence>
<dbReference type="GO" id="GO:0000724">
    <property type="term" value="P:double-strand break repair via homologous recombination"/>
    <property type="evidence" value="ECO:0007669"/>
    <property type="project" value="TreeGrafter"/>
</dbReference>
<dbReference type="FunCoup" id="W2SDK6">
    <property type="interactions" value="130"/>
</dbReference>
<evidence type="ECO:0000256" key="6">
    <source>
        <dbReference type="ARBA" id="ARBA00022679"/>
    </source>
</evidence>
<evidence type="ECO:0000256" key="15">
    <source>
        <dbReference type="PROSITE-ProRule" id="PRU00175"/>
    </source>
</evidence>
<dbReference type="GeneID" id="19968305"/>
<evidence type="ECO:0000313" key="19">
    <source>
        <dbReference type="EMBL" id="ETN46777.1"/>
    </source>
</evidence>
<dbReference type="Gene3D" id="3.90.1150.220">
    <property type="match status" value="1"/>
</dbReference>
<keyword evidence="13 16" id="KW-0234">DNA repair</keyword>
<keyword evidence="9 15" id="KW-0863">Zinc-finger</keyword>
<keyword evidence="14 16" id="KW-0539">Nucleus</keyword>
<evidence type="ECO:0000256" key="9">
    <source>
        <dbReference type="ARBA" id="ARBA00022771"/>
    </source>
</evidence>
<comment type="subcellular location">
    <subcellularLocation>
        <location evidence="2 16">Nucleus</location>
    </subcellularLocation>
</comment>
<comment type="catalytic activity">
    <reaction evidence="1 16">
        <text>S-ubiquitinyl-[E2 ubiquitin-conjugating enzyme]-L-cysteine + [acceptor protein]-L-lysine = [E2 ubiquitin-conjugating enzyme]-L-cysteine + N(6)-ubiquitinyl-[acceptor protein]-L-lysine.</text>
        <dbReference type="EC" id="2.3.2.27"/>
    </reaction>
</comment>
<evidence type="ECO:0000256" key="8">
    <source>
        <dbReference type="ARBA" id="ARBA00022763"/>
    </source>
</evidence>
<reference evidence="19 20" key="1">
    <citation type="submission" date="2013-03" db="EMBL/GenBank/DDBJ databases">
        <title>The Genome Sequence of Phialophora europaea CBS 101466.</title>
        <authorList>
            <consortium name="The Broad Institute Genomics Platform"/>
            <person name="Cuomo C."/>
            <person name="de Hoog S."/>
            <person name="Gorbushina A."/>
            <person name="Walker B."/>
            <person name="Young S.K."/>
            <person name="Zeng Q."/>
            <person name="Gargeya S."/>
            <person name="Fitzgerald M."/>
            <person name="Haas B."/>
            <person name="Abouelleil A."/>
            <person name="Allen A.W."/>
            <person name="Alvarado L."/>
            <person name="Arachchi H.M."/>
            <person name="Berlin A.M."/>
            <person name="Chapman S.B."/>
            <person name="Gainer-Dewar J."/>
            <person name="Goldberg J."/>
            <person name="Griggs A."/>
            <person name="Gujja S."/>
            <person name="Hansen M."/>
            <person name="Howarth C."/>
            <person name="Imamovic A."/>
            <person name="Ireland A."/>
            <person name="Larimer J."/>
            <person name="McCowan C."/>
            <person name="Murphy C."/>
            <person name="Pearson M."/>
            <person name="Poon T.W."/>
            <person name="Priest M."/>
            <person name="Roberts A."/>
            <person name="Saif S."/>
            <person name="Shea T."/>
            <person name="Sisk P."/>
            <person name="Sykes S."/>
            <person name="Wortman J."/>
            <person name="Nusbaum C."/>
            <person name="Birren B."/>
        </authorList>
    </citation>
    <scope>NUCLEOTIDE SEQUENCE [LARGE SCALE GENOMIC DNA]</scope>
    <source>
        <strain evidence="19 20">CBS 101466</strain>
    </source>
</reference>
<gene>
    <name evidence="19" type="ORF">HMPREF1541_00966</name>
</gene>
<dbReference type="InParanoid" id="W2SDK6"/>
<keyword evidence="12 16" id="KW-0233">DNA recombination</keyword>
<comment type="subunit">
    <text evidence="16">Component of the Smc5-Smc6 complex.</text>
</comment>
<keyword evidence="6 16" id="KW-0808">Transferase</keyword>
<keyword evidence="7 16" id="KW-0479">Metal-binding</keyword>
<dbReference type="Gene3D" id="1.10.10.10">
    <property type="entry name" value="Winged helix-like DNA-binding domain superfamily/Winged helix DNA-binding domain"/>
    <property type="match status" value="1"/>
</dbReference>
<dbReference type="GO" id="GO:0008270">
    <property type="term" value="F:zinc ion binding"/>
    <property type="evidence" value="ECO:0007669"/>
    <property type="project" value="UniProtKB-KW"/>
</dbReference>
<keyword evidence="11 16" id="KW-0862">Zinc</keyword>
<comment type="function">
    <text evidence="16">Acts in a DNA repair pathway for removal of UV-induced DNA damage that is distinct from classical nucleotide excision repair and in repair of ionizing radiation damage. Functions in homologous recombination repair of DNA double strand breaks and in recovery of stalled replication forks.</text>
</comment>
<dbReference type="CDD" id="cd16493">
    <property type="entry name" value="RING-CH-C4HC3_NSE1"/>
    <property type="match status" value="1"/>
</dbReference>
<sequence length="319" mass="35739">MADLLVPGYNDANRAFLQALLARNTLTWETAKPLLAVLASIREGQNVSSNDITQDDLDAYISKTNMALSPLDMEIRSTLHQLTRERIYALVNTTSDPIMQLATTYSADEIAFVKKMLDAMFDGAANRGKNELMCLSGIQVVQLAKNTGRRETQGDATQPNQPRLTGHEAEELVRKLEAEGWLEKSESGFYTLSARALMELKGWLVETYNEDEDGQDGIRLQKIKFCHACKEIITVGQRCPQSECPCRLHDICTQNFFRSQRSRTCPLCKTEWDGKSYVGERVVISPDRQPIGGRSRRSTGRGARANGDNNESDDHEDMT</sequence>
<evidence type="ECO:0000256" key="1">
    <source>
        <dbReference type="ARBA" id="ARBA00000900"/>
    </source>
</evidence>
<dbReference type="PROSITE" id="PS50089">
    <property type="entry name" value="ZF_RING_2"/>
    <property type="match status" value="1"/>
</dbReference>
<dbReference type="VEuPathDB" id="FungiDB:HMPREF1541_00966"/>
<dbReference type="InterPro" id="IPR011513">
    <property type="entry name" value="Nse1"/>
</dbReference>
<evidence type="ECO:0000256" key="3">
    <source>
        <dbReference type="ARBA" id="ARBA00010258"/>
    </source>
</evidence>
<evidence type="ECO:0000256" key="7">
    <source>
        <dbReference type="ARBA" id="ARBA00022723"/>
    </source>
</evidence>
<name>W2SDK6_CYPE1</name>
<comment type="similarity">
    <text evidence="3 16">Belongs to the NSE1 family.</text>
</comment>
<evidence type="ECO:0000313" key="20">
    <source>
        <dbReference type="Proteomes" id="UP000030752"/>
    </source>
</evidence>
<dbReference type="STRING" id="1220924.W2SDK6"/>
<protein>
    <recommendedName>
        <fullName evidence="5 16">Non-structural maintenance of chromosomes element 1 homolog</fullName>
        <ecNumber evidence="4 16">2.3.2.27</ecNumber>
    </recommendedName>
</protein>
<evidence type="ECO:0000256" key="16">
    <source>
        <dbReference type="RuleBase" id="RU368018"/>
    </source>
</evidence>
<dbReference type="Proteomes" id="UP000030752">
    <property type="component" value="Unassembled WGS sequence"/>
</dbReference>
<evidence type="ECO:0000256" key="2">
    <source>
        <dbReference type="ARBA" id="ARBA00004123"/>
    </source>
</evidence>
<dbReference type="GO" id="GO:0061630">
    <property type="term" value="F:ubiquitin protein ligase activity"/>
    <property type="evidence" value="ECO:0007669"/>
    <property type="project" value="UniProtKB-EC"/>
</dbReference>
<dbReference type="EMBL" id="KB822711">
    <property type="protein sequence ID" value="ETN46777.1"/>
    <property type="molecule type" value="Genomic_DNA"/>
</dbReference>
<evidence type="ECO:0000256" key="14">
    <source>
        <dbReference type="ARBA" id="ARBA00023242"/>
    </source>
</evidence>
<dbReference type="HOGENOM" id="CLU_045153_0_0_1"/>
<dbReference type="GO" id="GO:0030915">
    <property type="term" value="C:Smc5-Smc6 complex"/>
    <property type="evidence" value="ECO:0007669"/>
    <property type="project" value="UniProtKB-UniRule"/>
</dbReference>
<keyword evidence="20" id="KW-1185">Reference proteome</keyword>
<evidence type="ECO:0000256" key="13">
    <source>
        <dbReference type="ARBA" id="ARBA00023204"/>
    </source>
</evidence>
<dbReference type="AlphaFoldDB" id="W2SDK6"/>
<feature type="region of interest" description="Disordered" evidence="17">
    <location>
        <begin position="283"/>
        <end position="319"/>
    </location>
</feature>
<dbReference type="EC" id="2.3.2.27" evidence="4 16"/>
<dbReference type="InterPro" id="IPR013083">
    <property type="entry name" value="Znf_RING/FYVE/PHD"/>
</dbReference>
<dbReference type="Gene3D" id="3.30.40.10">
    <property type="entry name" value="Zinc/RING finger domain, C3HC4 (zinc finger)"/>
    <property type="match status" value="1"/>
</dbReference>
<dbReference type="Pfam" id="PF07574">
    <property type="entry name" value="SMC_Nse1"/>
    <property type="match status" value="1"/>
</dbReference>
<dbReference type="Pfam" id="PF08746">
    <property type="entry name" value="zf-RING-like"/>
    <property type="match status" value="1"/>
</dbReference>
<keyword evidence="10 16" id="KW-0833">Ubl conjugation pathway</keyword>
<evidence type="ECO:0000256" key="5">
    <source>
        <dbReference type="ARBA" id="ARBA00019422"/>
    </source>
</evidence>
<dbReference type="PANTHER" id="PTHR20973:SF0">
    <property type="entry name" value="NON-STRUCTURAL MAINTENANCE OF CHROMOSOMES ELEMENT 1 HOMOLOG"/>
    <property type="match status" value="1"/>
</dbReference>
<feature type="compositionally biased region" description="Polar residues" evidence="17">
    <location>
        <begin position="154"/>
        <end position="163"/>
    </location>
</feature>
<feature type="region of interest" description="Disordered" evidence="17">
    <location>
        <begin position="146"/>
        <end position="166"/>
    </location>
</feature>
<evidence type="ECO:0000256" key="11">
    <source>
        <dbReference type="ARBA" id="ARBA00022833"/>
    </source>
</evidence>
<keyword evidence="8 16" id="KW-0227">DNA damage</keyword>
<evidence type="ECO:0000256" key="12">
    <source>
        <dbReference type="ARBA" id="ARBA00023172"/>
    </source>
</evidence>